<dbReference type="RefSeq" id="WP_379855248.1">
    <property type="nucleotide sequence ID" value="NZ_JBHZPZ010000012.1"/>
</dbReference>
<gene>
    <name evidence="1" type="ORF">ACFX5E_11185</name>
</gene>
<organism evidence="1 2">
    <name type="scientific">Flavobacterium xylosi</name>
    <dbReference type="NCBI Taxonomy" id="3230415"/>
    <lineage>
        <taxon>Bacteria</taxon>
        <taxon>Pseudomonadati</taxon>
        <taxon>Bacteroidota</taxon>
        <taxon>Flavobacteriia</taxon>
        <taxon>Flavobacteriales</taxon>
        <taxon>Flavobacteriaceae</taxon>
        <taxon>Flavobacterium</taxon>
    </lineage>
</organism>
<dbReference type="EMBL" id="JBHZPZ010000012">
    <property type="protein sequence ID" value="MFE3868632.1"/>
    <property type="molecule type" value="Genomic_DNA"/>
</dbReference>
<name>A0ABW6HY28_9FLAO</name>
<accession>A0ABW6HY28</accession>
<evidence type="ECO:0000313" key="2">
    <source>
        <dbReference type="Proteomes" id="UP001600109"/>
    </source>
</evidence>
<evidence type="ECO:0008006" key="3">
    <source>
        <dbReference type="Google" id="ProtNLM"/>
    </source>
</evidence>
<comment type="caution">
    <text evidence="1">The sequence shown here is derived from an EMBL/GenBank/DDBJ whole genome shotgun (WGS) entry which is preliminary data.</text>
</comment>
<protein>
    <recommendedName>
        <fullName evidence="3">Transposase</fullName>
    </recommendedName>
</protein>
<evidence type="ECO:0000313" key="1">
    <source>
        <dbReference type="EMBL" id="MFE3868632.1"/>
    </source>
</evidence>
<reference evidence="1 2" key="1">
    <citation type="submission" date="2024-06" db="EMBL/GenBank/DDBJ databases">
        <title>Flavobacterium spp. isolated from glacier.</title>
        <authorList>
            <person name="Han D."/>
        </authorList>
    </citation>
    <scope>NUCLEOTIDE SEQUENCE [LARGE SCALE GENOMIC DNA]</scope>
    <source>
        <strain evidence="1 2">LS2P90</strain>
    </source>
</reference>
<proteinExistence type="predicted"/>
<dbReference type="Proteomes" id="UP001600109">
    <property type="component" value="Unassembled WGS sequence"/>
</dbReference>
<sequence>MQKNIQIEFENPLGIFNLDDFSYLYEDKELKRIAEQASLYFIL</sequence>
<keyword evidence="2" id="KW-1185">Reference proteome</keyword>